<sequence length="898" mass="102386">MSIIDVLSSNESFSDLISILQKSDLIDYVNTLENVTFLAPINSAFANHDIKRGSKMSMDELNRFIIDEPIFRDYINGISILSTLNNQGSPFLEGFQIPILLDHHIEPDENGELIKEVYFIENANVISNDTYLSTIDSIVLTIDDLLIDPKESICTYFLNSLNRNTGNEHFKLFSSLLISDNSCQYYQFSNTTILLPSDNSLHLTPVERKYLLNIRGLNDKSLLLSNFILPGIIGGNLYNKTIETTNMNNEVLEISSSELGDELIINNEIHSSASNYLLSDGIIHYFNHPIYNYSTNDNFPVFTPRKYLIGLQYEEFVDEIDFRQLSSLIDDNSINQTILVSNDYYQITENLQNRIKYHFIEGNDSINLTNTNYKLLTSKLCYNEDGEKFCQKIKLEKSSSDPDKLLLNSNIEILNKQPYIIGNSSIYILDDDITIPNKLQIALASELTGHSKSIEFFKKFGLLKSLSKGNDEVYTIFFPSSKLWNGLDLVLDYLLKNDNSLKLILENFIIKGSLIYHDFDDVNKTCTTYSDNEIIISKIDDDVENDITVLQIDDKTFEISFDDEILYSNGVVHPINDNLIYPDNIEITTSDLLNIQDSNEFLNILDKLNLSSYIHDNSYSIMLPTTKSLFQENITHLLSDIKYLENFAKLHILPPGSLNDIINCYNENGTSTLIPTLLNNTHLTCRQLESGDMMLSITEGSKNEIRILRKGLTIPETEVLSGILLIDRPINPIWLNKSNNKLYLHLPLFSIFLGILIGALFVILLVTFFLLTFDTSKNNKGFNGGNNNNDDNIRIVNVNEATPLLNDNMIDEDDDFGDTFDAEEDNNYNEHFNEQFDNLDEYNKQNDNNKSTSLNSGKSLRTELNNARVPKIKKYNTFDSNYSTNALAEPIDMKFNQV</sequence>
<dbReference type="PANTHER" id="PTHR10900:SF77">
    <property type="entry name" value="FI19380P1"/>
    <property type="match status" value="1"/>
</dbReference>
<dbReference type="SUPFAM" id="SSF82153">
    <property type="entry name" value="FAS1 domain"/>
    <property type="match status" value="4"/>
</dbReference>
<keyword evidence="4" id="KW-1185">Reference proteome</keyword>
<dbReference type="InterPro" id="IPR000782">
    <property type="entry name" value="FAS1_domain"/>
</dbReference>
<accession>A0AAV5R531</accession>
<evidence type="ECO:0000313" key="4">
    <source>
        <dbReference type="Proteomes" id="UP001378960"/>
    </source>
</evidence>
<feature type="transmembrane region" description="Helical" evidence="1">
    <location>
        <begin position="742"/>
        <end position="771"/>
    </location>
</feature>
<feature type="domain" description="FAS1" evidence="2">
    <location>
        <begin position="1"/>
        <end position="139"/>
    </location>
</feature>
<evidence type="ECO:0000259" key="2">
    <source>
        <dbReference type="PROSITE" id="PS50213"/>
    </source>
</evidence>
<dbReference type="SMART" id="SM00554">
    <property type="entry name" value="FAS1"/>
    <property type="match status" value="3"/>
</dbReference>
<dbReference type="Gene3D" id="2.30.180.10">
    <property type="entry name" value="FAS1 domain"/>
    <property type="match status" value="2"/>
</dbReference>
<protein>
    <recommendedName>
        <fullName evidence="2">FAS1 domain-containing protein</fullName>
    </recommendedName>
</protein>
<gene>
    <name evidence="3" type="ORF">DAPK24_029870</name>
</gene>
<keyword evidence="1" id="KW-0472">Membrane</keyword>
<reference evidence="3 4" key="1">
    <citation type="journal article" date="2023" name="Elife">
        <title>Identification of key yeast species and microbe-microbe interactions impacting larval growth of Drosophila in the wild.</title>
        <authorList>
            <person name="Mure A."/>
            <person name="Sugiura Y."/>
            <person name="Maeda R."/>
            <person name="Honda K."/>
            <person name="Sakurai N."/>
            <person name="Takahashi Y."/>
            <person name="Watada M."/>
            <person name="Katoh T."/>
            <person name="Gotoh A."/>
            <person name="Gotoh Y."/>
            <person name="Taniguchi I."/>
            <person name="Nakamura K."/>
            <person name="Hayashi T."/>
            <person name="Katayama T."/>
            <person name="Uemura T."/>
            <person name="Hattori Y."/>
        </authorList>
    </citation>
    <scope>NUCLEOTIDE SEQUENCE [LARGE SCALE GENOMIC DNA]</scope>
    <source>
        <strain evidence="3 4">PK-24</strain>
    </source>
</reference>
<dbReference type="InterPro" id="IPR036378">
    <property type="entry name" value="FAS1_dom_sf"/>
</dbReference>
<organism evidence="3 4">
    <name type="scientific">Pichia kluyveri</name>
    <name type="common">Yeast</name>
    <dbReference type="NCBI Taxonomy" id="36015"/>
    <lineage>
        <taxon>Eukaryota</taxon>
        <taxon>Fungi</taxon>
        <taxon>Dikarya</taxon>
        <taxon>Ascomycota</taxon>
        <taxon>Saccharomycotina</taxon>
        <taxon>Pichiomycetes</taxon>
        <taxon>Pichiales</taxon>
        <taxon>Pichiaceae</taxon>
        <taxon>Pichia</taxon>
    </lineage>
</organism>
<keyword evidence="1" id="KW-1133">Transmembrane helix</keyword>
<keyword evidence="1" id="KW-0812">Transmembrane</keyword>
<dbReference type="EMBL" id="BTGB01000003">
    <property type="protein sequence ID" value="GMM46412.1"/>
    <property type="molecule type" value="Genomic_DNA"/>
</dbReference>
<dbReference type="AlphaFoldDB" id="A0AAV5R531"/>
<dbReference type="InterPro" id="IPR050904">
    <property type="entry name" value="Adhesion/Biosynth-related"/>
</dbReference>
<evidence type="ECO:0000313" key="3">
    <source>
        <dbReference type="EMBL" id="GMM46412.1"/>
    </source>
</evidence>
<dbReference type="Pfam" id="PF02469">
    <property type="entry name" value="Fasciclin"/>
    <property type="match status" value="2"/>
</dbReference>
<comment type="caution">
    <text evidence="3">The sequence shown here is derived from an EMBL/GenBank/DDBJ whole genome shotgun (WGS) entry which is preliminary data.</text>
</comment>
<proteinExistence type="predicted"/>
<name>A0AAV5R531_PICKL</name>
<evidence type="ECO:0000256" key="1">
    <source>
        <dbReference type="SAM" id="Phobius"/>
    </source>
</evidence>
<dbReference type="Proteomes" id="UP001378960">
    <property type="component" value="Unassembled WGS sequence"/>
</dbReference>
<dbReference type="PANTHER" id="PTHR10900">
    <property type="entry name" value="PERIOSTIN-RELATED"/>
    <property type="match status" value="1"/>
</dbReference>
<dbReference type="PROSITE" id="PS50213">
    <property type="entry name" value="FAS1"/>
    <property type="match status" value="1"/>
</dbReference>